<proteinExistence type="predicted"/>
<comment type="caution">
    <text evidence="1">The sequence shown here is derived from an EMBL/GenBank/DDBJ whole genome shotgun (WGS) entry which is preliminary data.</text>
</comment>
<dbReference type="EMBL" id="LFIW01001822">
    <property type="protein sequence ID" value="KZL80712.1"/>
    <property type="molecule type" value="Genomic_DNA"/>
</dbReference>
<gene>
    <name evidence="1" type="ORF">CI238_12631</name>
</gene>
<organism evidence="1 2">
    <name type="scientific">Colletotrichum incanum</name>
    <name type="common">Soybean anthracnose fungus</name>
    <dbReference type="NCBI Taxonomy" id="1573173"/>
    <lineage>
        <taxon>Eukaryota</taxon>
        <taxon>Fungi</taxon>
        <taxon>Dikarya</taxon>
        <taxon>Ascomycota</taxon>
        <taxon>Pezizomycotina</taxon>
        <taxon>Sordariomycetes</taxon>
        <taxon>Hypocreomycetidae</taxon>
        <taxon>Glomerellales</taxon>
        <taxon>Glomerellaceae</taxon>
        <taxon>Colletotrichum</taxon>
        <taxon>Colletotrichum spaethianum species complex</taxon>
    </lineage>
</organism>
<keyword evidence="2" id="KW-1185">Reference proteome</keyword>
<feature type="non-terminal residue" evidence="1">
    <location>
        <position position="1"/>
    </location>
</feature>
<name>A0A167AZK4_COLIC</name>
<accession>A0A167AZK4</accession>
<dbReference type="AlphaFoldDB" id="A0A167AZK4"/>
<evidence type="ECO:0000313" key="1">
    <source>
        <dbReference type="EMBL" id="KZL80712.1"/>
    </source>
</evidence>
<evidence type="ECO:0000313" key="2">
    <source>
        <dbReference type="Proteomes" id="UP000076584"/>
    </source>
</evidence>
<reference evidence="1 2" key="1">
    <citation type="submission" date="2015-06" db="EMBL/GenBank/DDBJ databases">
        <title>Survival trade-offs in plant roots during colonization by closely related pathogenic and mutualistic fungi.</title>
        <authorList>
            <person name="Hacquard S."/>
            <person name="Kracher B."/>
            <person name="Hiruma K."/>
            <person name="Weinman A."/>
            <person name="Muench P."/>
            <person name="Garrido Oter R."/>
            <person name="Ver Loren van Themaat E."/>
            <person name="Dallerey J.-F."/>
            <person name="Damm U."/>
            <person name="Henrissat B."/>
            <person name="Lespinet O."/>
            <person name="Thon M."/>
            <person name="Kemen E."/>
            <person name="McHardy A.C."/>
            <person name="Schulze-Lefert P."/>
            <person name="O'Connell R.J."/>
        </authorList>
    </citation>
    <scope>NUCLEOTIDE SEQUENCE [LARGE SCALE GENOMIC DNA]</scope>
    <source>
        <strain evidence="1 2">MAFF 238704</strain>
    </source>
</reference>
<sequence length="43" mass="5110">LLQKQAELFRLTQAEIDISLARLNRLRKEKRMIFKRGRKAAAK</sequence>
<dbReference type="Proteomes" id="UP000076584">
    <property type="component" value="Unassembled WGS sequence"/>
</dbReference>
<protein>
    <submittedName>
        <fullName evidence="1">Uncharacterized protein</fullName>
    </submittedName>
</protein>